<reference evidence="9 10" key="1">
    <citation type="journal article" date="2018" name="Appl. Environ. Microbiol.">
        <title>Antimicrobial susceptibility testing and tentative epidemiological cut-off values of five Bacillus species relevant for use as animal feed additives or for plant protection.</title>
        <authorList>
            <person name="Agerso Y."/>
            <person name="Stuer-Lauridsen B."/>
            <person name="Bjerre K."/>
            <person name="Jensen M.G."/>
            <person name="Johansen E."/>
            <person name="Bennedsen M."/>
            <person name="Brockmann E."/>
            <person name="Nielsen B."/>
        </authorList>
    </citation>
    <scope>NUCLEOTIDE SEQUENCE [LARGE SCALE GENOMIC DNA]</scope>
    <source>
        <strain evidence="9 10">CHCC20162</strain>
    </source>
</reference>
<feature type="transmembrane region" description="Helical" evidence="7">
    <location>
        <begin position="312"/>
        <end position="336"/>
    </location>
</feature>
<dbReference type="CDD" id="cd17337">
    <property type="entry name" value="MFS_CsbX"/>
    <property type="match status" value="1"/>
</dbReference>
<dbReference type="AlphaFoldDB" id="A0A3D8WZS3"/>
<feature type="domain" description="Major facilitator superfamily (MFS) profile" evidence="8">
    <location>
        <begin position="10"/>
        <end position="399"/>
    </location>
</feature>
<evidence type="ECO:0000256" key="4">
    <source>
        <dbReference type="ARBA" id="ARBA00022692"/>
    </source>
</evidence>
<feature type="transmembrane region" description="Helical" evidence="7">
    <location>
        <begin position="286"/>
        <end position="306"/>
    </location>
</feature>
<evidence type="ECO:0000256" key="1">
    <source>
        <dbReference type="ARBA" id="ARBA00004651"/>
    </source>
</evidence>
<protein>
    <submittedName>
        <fullName evidence="9">MFS transporter</fullName>
    </submittedName>
</protein>
<feature type="transmembrane region" description="Helical" evidence="7">
    <location>
        <begin position="170"/>
        <end position="188"/>
    </location>
</feature>
<keyword evidence="2" id="KW-0813">Transport</keyword>
<dbReference type="InterPro" id="IPR020846">
    <property type="entry name" value="MFS_dom"/>
</dbReference>
<keyword evidence="3" id="KW-1003">Cell membrane</keyword>
<evidence type="ECO:0000256" key="5">
    <source>
        <dbReference type="ARBA" id="ARBA00022989"/>
    </source>
</evidence>
<gene>
    <name evidence="9" type="ORF">C3744_17455</name>
</gene>
<evidence type="ECO:0000256" key="6">
    <source>
        <dbReference type="ARBA" id="ARBA00023136"/>
    </source>
</evidence>
<feature type="transmembrane region" description="Helical" evidence="7">
    <location>
        <begin position="78"/>
        <end position="97"/>
    </location>
</feature>
<organism evidence="9 10">
    <name type="scientific">Priestia megaterium</name>
    <name type="common">Bacillus megaterium</name>
    <dbReference type="NCBI Taxonomy" id="1404"/>
    <lineage>
        <taxon>Bacteria</taxon>
        <taxon>Bacillati</taxon>
        <taxon>Bacillota</taxon>
        <taxon>Bacilli</taxon>
        <taxon>Bacillales</taxon>
        <taxon>Bacillaceae</taxon>
        <taxon>Priestia</taxon>
    </lineage>
</organism>
<feature type="transmembrane region" description="Helical" evidence="7">
    <location>
        <begin position="348"/>
        <end position="368"/>
    </location>
</feature>
<dbReference type="PANTHER" id="PTHR43124">
    <property type="entry name" value="PURINE EFFLUX PUMP PBUE"/>
    <property type="match status" value="1"/>
</dbReference>
<dbReference type="SUPFAM" id="SSF103473">
    <property type="entry name" value="MFS general substrate transporter"/>
    <property type="match status" value="1"/>
</dbReference>
<evidence type="ECO:0000256" key="7">
    <source>
        <dbReference type="SAM" id="Phobius"/>
    </source>
</evidence>
<dbReference type="InterPro" id="IPR004748">
    <property type="entry name" value="Polyol_permease-like"/>
</dbReference>
<name>A0A3D8WZS3_PRIMG</name>
<dbReference type="PANTHER" id="PTHR43124:SF3">
    <property type="entry name" value="CHLORAMPHENICOL EFFLUX PUMP RV0191"/>
    <property type="match status" value="1"/>
</dbReference>
<feature type="transmembrane region" description="Helical" evidence="7">
    <location>
        <begin position="52"/>
        <end position="71"/>
    </location>
</feature>
<keyword evidence="5 7" id="KW-1133">Transmembrane helix</keyword>
<proteinExistence type="predicted"/>
<dbReference type="Proteomes" id="UP000256519">
    <property type="component" value="Unassembled WGS sequence"/>
</dbReference>
<dbReference type="Pfam" id="PF07690">
    <property type="entry name" value="MFS_1"/>
    <property type="match status" value="1"/>
</dbReference>
<feature type="transmembrane region" description="Helical" evidence="7">
    <location>
        <begin position="374"/>
        <end position="394"/>
    </location>
</feature>
<sequence>MFNKIGLPKNLLWGYIGLTIFMIGDGVEQAWISPYLVSRGMSIEDASLLLTIYGVTVAISAWLSGIFVQTLGPRKAMAFGLIAFLIGSLGFIGLGIYKLNLSIMLPFYAIRGFGYPLFAYSFLIWINYSSPLKTRGAAVGWFWFMFSLGLSVLGPFYSSIAIPVMGHINVLWSGLIFVIVGSLLAIFANKDKVPNSEIHKLQLSEFLKGLTILKRKQISLGLIVKTINGLAQYGLAVFMPIYLAQFGYSTTEWLHMWSIVFTVAIFANLFFGFVGDKFGWRNTIQWVGGVGYAIVLVLVYFTPHIVGHNYLVMTIVLSLCGVTMAGYVPLSALFPLLAPDNKGAAMSILNLGAGLSTFLAPAIAGLFFKSLGAGGVLFIYAGCYILSAILTPFLKTPDELSSKNNDMIQPEKTAIK</sequence>
<dbReference type="InterPro" id="IPR036259">
    <property type="entry name" value="MFS_trans_sf"/>
</dbReference>
<keyword evidence="4 7" id="KW-0812">Transmembrane</keyword>
<dbReference type="RefSeq" id="WP_116075693.1">
    <property type="nucleotide sequence ID" value="NZ_CP187636.1"/>
</dbReference>
<evidence type="ECO:0000256" key="2">
    <source>
        <dbReference type="ARBA" id="ARBA00022448"/>
    </source>
</evidence>
<dbReference type="GO" id="GO:0005886">
    <property type="term" value="C:plasma membrane"/>
    <property type="evidence" value="ECO:0007669"/>
    <property type="project" value="UniProtKB-SubCell"/>
</dbReference>
<evidence type="ECO:0000259" key="8">
    <source>
        <dbReference type="PROSITE" id="PS50850"/>
    </source>
</evidence>
<evidence type="ECO:0000313" key="9">
    <source>
        <dbReference type="EMBL" id="RDZ12794.1"/>
    </source>
</evidence>
<feature type="transmembrane region" description="Helical" evidence="7">
    <location>
        <begin position="12"/>
        <end position="32"/>
    </location>
</feature>
<feature type="transmembrane region" description="Helical" evidence="7">
    <location>
        <begin position="138"/>
        <end position="158"/>
    </location>
</feature>
<evidence type="ECO:0000313" key="10">
    <source>
        <dbReference type="Proteomes" id="UP000256519"/>
    </source>
</evidence>
<feature type="transmembrane region" description="Helical" evidence="7">
    <location>
        <begin position="222"/>
        <end position="242"/>
    </location>
</feature>
<dbReference type="GO" id="GO:0022857">
    <property type="term" value="F:transmembrane transporter activity"/>
    <property type="evidence" value="ECO:0007669"/>
    <property type="project" value="InterPro"/>
</dbReference>
<dbReference type="NCBIfam" id="TIGR00897">
    <property type="entry name" value="2A0118"/>
    <property type="match status" value="1"/>
</dbReference>
<feature type="transmembrane region" description="Helical" evidence="7">
    <location>
        <begin position="254"/>
        <end position="274"/>
    </location>
</feature>
<dbReference type="InterPro" id="IPR011701">
    <property type="entry name" value="MFS"/>
</dbReference>
<comment type="subcellular location">
    <subcellularLocation>
        <location evidence="1">Cell membrane</location>
        <topology evidence="1">Multi-pass membrane protein</topology>
    </subcellularLocation>
</comment>
<feature type="transmembrane region" description="Helical" evidence="7">
    <location>
        <begin position="103"/>
        <end position="126"/>
    </location>
</feature>
<comment type="caution">
    <text evidence="9">The sequence shown here is derived from an EMBL/GenBank/DDBJ whole genome shotgun (WGS) entry which is preliminary data.</text>
</comment>
<accession>A0A3D8WZS3</accession>
<evidence type="ECO:0000256" key="3">
    <source>
        <dbReference type="ARBA" id="ARBA00022475"/>
    </source>
</evidence>
<dbReference type="Gene3D" id="1.20.1250.20">
    <property type="entry name" value="MFS general substrate transporter like domains"/>
    <property type="match status" value="2"/>
</dbReference>
<dbReference type="PROSITE" id="PS50850">
    <property type="entry name" value="MFS"/>
    <property type="match status" value="1"/>
</dbReference>
<dbReference type="InterPro" id="IPR050189">
    <property type="entry name" value="MFS_Efflux_Transporters"/>
</dbReference>
<dbReference type="EMBL" id="PQWM01000017">
    <property type="protein sequence ID" value="RDZ12794.1"/>
    <property type="molecule type" value="Genomic_DNA"/>
</dbReference>
<keyword evidence="6 7" id="KW-0472">Membrane</keyword>